<gene>
    <name evidence="2" type="ORF">BD410DRAFT_792836</name>
</gene>
<feature type="chain" id="PRO_5021373586" description="Glycopeptide" evidence="1">
    <location>
        <begin position="17"/>
        <end position="154"/>
    </location>
</feature>
<organism evidence="2 3">
    <name type="scientific">Rickenella mellea</name>
    <dbReference type="NCBI Taxonomy" id="50990"/>
    <lineage>
        <taxon>Eukaryota</taxon>
        <taxon>Fungi</taxon>
        <taxon>Dikarya</taxon>
        <taxon>Basidiomycota</taxon>
        <taxon>Agaricomycotina</taxon>
        <taxon>Agaricomycetes</taxon>
        <taxon>Hymenochaetales</taxon>
        <taxon>Rickenellaceae</taxon>
        <taxon>Rickenella</taxon>
    </lineage>
</organism>
<evidence type="ECO:0008006" key="4">
    <source>
        <dbReference type="Google" id="ProtNLM"/>
    </source>
</evidence>
<feature type="signal peptide" evidence="1">
    <location>
        <begin position="1"/>
        <end position="16"/>
    </location>
</feature>
<keyword evidence="3" id="KW-1185">Reference proteome</keyword>
<protein>
    <recommendedName>
        <fullName evidence="4">Glycopeptide</fullName>
    </recommendedName>
</protein>
<dbReference type="STRING" id="50990.A0A4Y7PW64"/>
<keyword evidence="1" id="KW-0732">Signal</keyword>
<proteinExistence type="predicted"/>
<dbReference type="AlphaFoldDB" id="A0A4Y7PW64"/>
<sequence length="154" mass="15828">MMINAIFLALSTIVAANVVPTEEHNIQFTNNCGFGTPTVVVGGKIVGGNFITPGPIQNAIAYLQAGKCGFNGENCTIVETTLVNAGFGSEADISLIPPHSFSVPVAFAYTNGCDGVGRNCPTANCAQAFHTPNDGSLSEAICQGNNVGLAITFC</sequence>
<name>A0A4Y7PW64_9AGAM</name>
<dbReference type="OrthoDB" id="3342934at2759"/>
<evidence type="ECO:0000313" key="2">
    <source>
        <dbReference type="EMBL" id="TDL18839.1"/>
    </source>
</evidence>
<dbReference type="EMBL" id="ML170203">
    <property type="protein sequence ID" value="TDL18839.1"/>
    <property type="molecule type" value="Genomic_DNA"/>
</dbReference>
<accession>A0A4Y7PW64</accession>
<evidence type="ECO:0000313" key="3">
    <source>
        <dbReference type="Proteomes" id="UP000294933"/>
    </source>
</evidence>
<reference evidence="2 3" key="1">
    <citation type="submission" date="2018-06" db="EMBL/GenBank/DDBJ databases">
        <title>A transcriptomic atlas of mushroom development highlights an independent origin of complex multicellularity.</title>
        <authorList>
            <consortium name="DOE Joint Genome Institute"/>
            <person name="Krizsan K."/>
            <person name="Almasi E."/>
            <person name="Merenyi Z."/>
            <person name="Sahu N."/>
            <person name="Viragh M."/>
            <person name="Koszo T."/>
            <person name="Mondo S."/>
            <person name="Kiss B."/>
            <person name="Balint B."/>
            <person name="Kues U."/>
            <person name="Barry K."/>
            <person name="Hegedus J.C."/>
            <person name="Henrissat B."/>
            <person name="Johnson J."/>
            <person name="Lipzen A."/>
            <person name="Ohm R."/>
            <person name="Nagy I."/>
            <person name="Pangilinan J."/>
            <person name="Yan J."/>
            <person name="Xiong Y."/>
            <person name="Grigoriev I.V."/>
            <person name="Hibbett D.S."/>
            <person name="Nagy L.G."/>
        </authorList>
    </citation>
    <scope>NUCLEOTIDE SEQUENCE [LARGE SCALE GENOMIC DNA]</scope>
    <source>
        <strain evidence="2 3">SZMC22713</strain>
    </source>
</reference>
<dbReference type="VEuPathDB" id="FungiDB:BD410DRAFT_792836"/>
<evidence type="ECO:0000256" key="1">
    <source>
        <dbReference type="SAM" id="SignalP"/>
    </source>
</evidence>
<dbReference type="InterPro" id="IPR037176">
    <property type="entry name" value="Osmotin/thaumatin-like_sf"/>
</dbReference>
<dbReference type="Proteomes" id="UP000294933">
    <property type="component" value="Unassembled WGS sequence"/>
</dbReference>
<dbReference type="SUPFAM" id="SSF49870">
    <property type="entry name" value="Osmotin, thaumatin-like protein"/>
    <property type="match status" value="1"/>
</dbReference>